<gene>
    <name evidence="3" type="ORF">TSPGSL018_2247</name>
</gene>
<dbReference type="CDD" id="cd00519">
    <property type="entry name" value="Lipase_3"/>
    <property type="match status" value="1"/>
</dbReference>
<dbReference type="AlphaFoldDB" id="A0A061SHX7"/>
<evidence type="ECO:0000256" key="1">
    <source>
        <dbReference type="SAM" id="MobiDB-lite"/>
    </source>
</evidence>
<evidence type="ECO:0000259" key="2">
    <source>
        <dbReference type="Pfam" id="PF01764"/>
    </source>
</evidence>
<dbReference type="Gene3D" id="3.40.50.1820">
    <property type="entry name" value="alpha/beta hydrolase"/>
    <property type="match status" value="1"/>
</dbReference>
<dbReference type="InterPro" id="IPR029058">
    <property type="entry name" value="AB_hydrolase_fold"/>
</dbReference>
<sequence length="738" mass="80816">MATLAFAACGTAAAFYAFRKAGTGKLEEDRPTINSHTNQHQAPTNWLEALYFFTETLRYAYSETLGRWRTADLLLGLVYLSRREGDGHPAADIVAQGNCVNPSTSTREQILSTLDEVTIFRRLLALCCVQRLKHNLQENAWQQLGIGPGDVLKRHARAGVLRPAFSLLHDRRLGALVLVVRGTHSLKDIFTCLTSAVKPHHMTGMSGVVLGYSHFGMLAAARWILKEVYTTLEAAMESRPESRLLVVGHSLGGGTAAMLTMMLRDQHPRFASARCYAIACPSCMTLELSQSCASYVTSLVCGADIVPTFSPAAMDTLRTEVAASHWYDEFRQSSTVLRMVDGGLRGFGNATLWTTRQLIWGASIPVNVVRRLPPRIGCGSRRRKGGASWHCGVSGKDGGKQKRKLSGGDIDIDARLAGSNASTPRKDRDRPPFRGTFIGGLFSTCRSRPSPFRTGEPAYGDDSNSPMGIDEDEVQQLHEEITERCEELSQQEENSMRSGITGILQEVAEAEHEEAADETDPLSPLPSPLPARGLLDKSGRAASNAVPPDCRSVTCDRRSWEQKRKMYPAGRILHIVPRSAVPALAASPSSVSTLADYAAEHLTQCSSSCEPSLWEVSEGYGQRFLGGPSQLECANPACNTMSRDSVDTACLDMEQQLSIATEPEQEASMEEFVLFQDIPHQAYGRMKVCRQMIHDHILPSYLEALDSVQGHLQAYLQGKGDPASLVEPLPAFCQKTKF</sequence>
<dbReference type="InterPro" id="IPR002921">
    <property type="entry name" value="Fungal_lipase-type"/>
</dbReference>
<feature type="domain" description="Fungal lipase-type" evidence="2">
    <location>
        <begin position="177"/>
        <end position="312"/>
    </location>
</feature>
<dbReference type="EMBL" id="GBEZ01001044">
    <property type="protein sequence ID" value="JAC83893.1"/>
    <property type="molecule type" value="Transcribed_RNA"/>
</dbReference>
<dbReference type="PANTHER" id="PTHR46023">
    <property type="entry name" value="LIPASE CLASS 3 PROTEIN-LIKE"/>
    <property type="match status" value="1"/>
</dbReference>
<proteinExistence type="predicted"/>
<name>A0A061SHX7_9CHLO</name>
<dbReference type="Pfam" id="PF01764">
    <property type="entry name" value="Lipase_3"/>
    <property type="match status" value="1"/>
</dbReference>
<accession>A0A061SHX7</accession>
<feature type="region of interest" description="Disordered" evidence="1">
    <location>
        <begin position="510"/>
        <end position="548"/>
    </location>
</feature>
<organism evidence="3">
    <name type="scientific">Tetraselmis sp. GSL018</name>
    <dbReference type="NCBI Taxonomy" id="582737"/>
    <lineage>
        <taxon>Eukaryota</taxon>
        <taxon>Viridiplantae</taxon>
        <taxon>Chlorophyta</taxon>
        <taxon>core chlorophytes</taxon>
        <taxon>Chlorodendrophyceae</taxon>
        <taxon>Chlorodendrales</taxon>
        <taxon>Chlorodendraceae</taxon>
        <taxon>Tetraselmis</taxon>
    </lineage>
</organism>
<evidence type="ECO:0000313" key="3">
    <source>
        <dbReference type="EMBL" id="JAC83893.1"/>
    </source>
</evidence>
<feature type="region of interest" description="Disordered" evidence="1">
    <location>
        <begin position="389"/>
        <end position="434"/>
    </location>
</feature>
<feature type="compositionally biased region" description="Acidic residues" evidence="1">
    <location>
        <begin position="511"/>
        <end position="520"/>
    </location>
</feature>
<dbReference type="SUPFAM" id="SSF53474">
    <property type="entry name" value="alpha/beta-Hydrolases"/>
    <property type="match status" value="1"/>
</dbReference>
<dbReference type="GO" id="GO:0006629">
    <property type="term" value="P:lipid metabolic process"/>
    <property type="evidence" value="ECO:0007669"/>
    <property type="project" value="InterPro"/>
</dbReference>
<reference evidence="3" key="1">
    <citation type="submission" date="2014-05" db="EMBL/GenBank/DDBJ databases">
        <title>The transcriptome of the halophilic microalga Tetraselmis sp. GSL018 isolated from the Great Salt Lake, Utah.</title>
        <authorList>
            <person name="Jinkerson R.E."/>
            <person name="D'Adamo S."/>
            <person name="Posewitz M.C."/>
        </authorList>
    </citation>
    <scope>NUCLEOTIDE SEQUENCE</scope>
    <source>
        <strain evidence="3">GSL018</strain>
    </source>
</reference>
<protein>
    <submittedName>
        <fullName evidence="3">Lipase class 3 family protein</fullName>
    </submittedName>
</protein>
<dbReference type="PANTHER" id="PTHR46023:SF6">
    <property type="entry name" value="LIPASE CLASS 3 FAMILY PROTEIN"/>
    <property type="match status" value="1"/>
</dbReference>